<gene>
    <name evidence="3" type="ORF">H4219_002416</name>
</gene>
<dbReference type="PANTHER" id="PTHR22929">
    <property type="entry name" value="RNA POLYMERASE III TRANSCRIPTION INITIATION FACTOR B"/>
    <property type="match status" value="1"/>
</dbReference>
<proteinExistence type="predicted"/>
<accession>A0A9W8A3G6</accession>
<feature type="compositionally biased region" description="Basic residues" evidence="1">
    <location>
        <begin position="1"/>
        <end position="12"/>
    </location>
</feature>
<feature type="compositionally biased region" description="Basic and acidic residues" evidence="1">
    <location>
        <begin position="318"/>
        <end position="329"/>
    </location>
</feature>
<feature type="compositionally biased region" description="Basic residues" evidence="1">
    <location>
        <begin position="230"/>
        <end position="239"/>
    </location>
</feature>
<dbReference type="Gene3D" id="1.20.58.1880">
    <property type="match status" value="1"/>
</dbReference>
<feature type="non-terminal residue" evidence="3">
    <location>
        <position position="1"/>
    </location>
</feature>
<dbReference type="AlphaFoldDB" id="A0A9W8A3G6"/>
<feature type="compositionally biased region" description="Polar residues" evidence="1">
    <location>
        <begin position="41"/>
        <end position="65"/>
    </location>
</feature>
<feature type="compositionally biased region" description="Acidic residues" evidence="1">
    <location>
        <begin position="202"/>
        <end position="225"/>
    </location>
</feature>
<dbReference type="InterPro" id="IPR009057">
    <property type="entry name" value="Homeodomain-like_sf"/>
</dbReference>
<protein>
    <recommendedName>
        <fullName evidence="2">Myb-like domain-containing protein</fullName>
    </recommendedName>
</protein>
<feature type="region of interest" description="Disordered" evidence="1">
    <location>
        <begin position="1"/>
        <end position="89"/>
    </location>
</feature>
<feature type="region of interest" description="Disordered" evidence="1">
    <location>
        <begin position="287"/>
        <end position="329"/>
    </location>
</feature>
<dbReference type="OrthoDB" id="272624at2759"/>
<evidence type="ECO:0000256" key="1">
    <source>
        <dbReference type="SAM" id="MobiDB-lite"/>
    </source>
</evidence>
<feature type="compositionally biased region" description="Acidic residues" evidence="1">
    <location>
        <begin position="298"/>
        <end position="309"/>
    </location>
</feature>
<reference evidence="3" key="1">
    <citation type="submission" date="2022-07" db="EMBL/GenBank/DDBJ databases">
        <title>Phylogenomic reconstructions and comparative analyses of Kickxellomycotina fungi.</title>
        <authorList>
            <person name="Reynolds N.K."/>
            <person name="Stajich J.E."/>
            <person name="Barry K."/>
            <person name="Grigoriev I.V."/>
            <person name="Crous P."/>
            <person name="Smith M.E."/>
        </authorList>
    </citation>
    <scope>NUCLEOTIDE SEQUENCE</scope>
    <source>
        <strain evidence="3">NBRC 100468</strain>
    </source>
</reference>
<comment type="caution">
    <text evidence="3">The sequence shown here is derived from an EMBL/GenBank/DDBJ whole genome shotgun (WGS) entry which is preliminary data.</text>
</comment>
<dbReference type="PANTHER" id="PTHR22929:SF0">
    <property type="entry name" value="TRANSCRIPTION FACTOR TFIIIB COMPONENT B'' HOMOLOG"/>
    <property type="match status" value="1"/>
</dbReference>
<dbReference type="GO" id="GO:0070898">
    <property type="term" value="P:RNA polymerase III preinitiation complex assembly"/>
    <property type="evidence" value="ECO:0007669"/>
    <property type="project" value="TreeGrafter"/>
</dbReference>
<dbReference type="Pfam" id="PF15963">
    <property type="entry name" value="Myb_DNA-bind_7"/>
    <property type="match status" value="1"/>
</dbReference>
<evidence type="ECO:0000313" key="3">
    <source>
        <dbReference type="EMBL" id="KAJ1918795.1"/>
    </source>
</evidence>
<sequence>KGKSKFAPKVKPRGPQPSERRKSVKSQPAPSTESKKDAPPASSTANTADTNPQARNTTQQVTAPITQHQQNQGTQTTQTQSQKPSSITTPVAVVVSTPIQQSPPAAATGNAITPGSVIQVGSRAANANRGMLATPPASQPQGGIIVVPGRTQPRPPPYKPTLLAKRADRANRAKKLKSNRGKPAPAPAPPKVHNSSSGEEVVVVEEEEEEEEEEENVDIESDDDASERKPKPKDRKIKIKALTERNVPRTLDGYELEVEEEIPSMPMSYFCVDQKKGRPTKRFIEEEKRKLRKKQGIDLEEEEDQENEAENNGSNADATKKEEPAVEMKRPAENNLTAQVRVVDGEVVLDLDSVMVNRSDMVEASEVVTRKLVDESDKIRIINSLSYLKPKGTRKRWTLEETELFFKGLRKWGTDFQMISNEIPNRNRYEVKTKFKAEEKLRPDEITKAILRR</sequence>
<evidence type="ECO:0000313" key="4">
    <source>
        <dbReference type="Proteomes" id="UP001150538"/>
    </source>
</evidence>
<dbReference type="CDD" id="cd00167">
    <property type="entry name" value="SANT"/>
    <property type="match status" value="1"/>
</dbReference>
<dbReference type="EMBL" id="JANBPU010000038">
    <property type="protein sequence ID" value="KAJ1918795.1"/>
    <property type="molecule type" value="Genomic_DNA"/>
</dbReference>
<dbReference type="Proteomes" id="UP001150538">
    <property type="component" value="Unassembled WGS sequence"/>
</dbReference>
<dbReference type="InterPro" id="IPR039467">
    <property type="entry name" value="TFIIIB_B''_Myb"/>
</dbReference>
<feature type="region of interest" description="Disordered" evidence="1">
    <location>
        <begin position="128"/>
        <end position="248"/>
    </location>
</feature>
<dbReference type="GO" id="GO:0001156">
    <property type="term" value="F:TFIIIC-class transcription factor complex binding"/>
    <property type="evidence" value="ECO:0007669"/>
    <property type="project" value="TreeGrafter"/>
</dbReference>
<feature type="compositionally biased region" description="Low complexity" evidence="1">
    <location>
        <begin position="66"/>
        <end position="89"/>
    </location>
</feature>
<dbReference type="InterPro" id="IPR001005">
    <property type="entry name" value="SANT/Myb"/>
</dbReference>
<organism evidence="3 4">
    <name type="scientific">Mycoemilia scoparia</name>
    <dbReference type="NCBI Taxonomy" id="417184"/>
    <lineage>
        <taxon>Eukaryota</taxon>
        <taxon>Fungi</taxon>
        <taxon>Fungi incertae sedis</taxon>
        <taxon>Zoopagomycota</taxon>
        <taxon>Kickxellomycotina</taxon>
        <taxon>Kickxellomycetes</taxon>
        <taxon>Kickxellales</taxon>
        <taxon>Kickxellaceae</taxon>
        <taxon>Mycoemilia</taxon>
    </lineage>
</organism>
<name>A0A9W8A3G6_9FUNG</name>
<dbReference type="GO" id="GO:0000126">
    <property type="term" value="C:transcription factor TFIIIB complex"/>
    <property type="evidence" value="ECO:0007669"/>
    <property type="project" value="TreeGrafter"/>
</dbReference>
<dbReference type="SMART" id="SM00717">
    <property type="entry name" value="SANT"/>
    <property type="match status" value="1"/>
</dbReference>
<dbReference type="SUPFAM" id="SSF46689">
    <property type="entry name" value="Homeodomain-like"/>
    <property type="match status" value="1"/>
</dbReference>
<keyword evidence="4" id="KW-1185">Reference proteome</keyword>
<feature type="domain" description="Myb-like" evidence="2">
    <location>
        <begin position="393"/>
        <end position="441"/>
    </location>
</feature>
<evidence type="ECO:0000259" key="2">
    <source>
        <dbReference type="SMART" id="SM00717"/>
    </source>
</evidence>